<keyword evidence="1" id="KW-0472">Membrane</keyword>
<dbReference type="RefSeq" id="WP_176787857.1">
    <property type="nucleotide sequence ID" value="NZ_JABXWR010000001.1"/>
</dbReference>
<feature type="transmembrane region" description="Helical" evidence="1">
    <location>
        <begin position="28"/>
        <end position="47"/>
    </location>
</feature>
<reference evidence="2 3" key="1">
    <citation type="submission" date="2020-06" db="EMBL/GenBank/DDBJ databases">
        <title>Methanofollis fontis sp. nov., a methanogen isolated from marine sediments near a cold seep at Four-Way Closure Ridge offshore southwestern Taiwan.</title>
        <authorList>
            <person name="Chen S.-C."/>
            <person name="Teng N.-H."/>
            <person name="Lin Y.-S."/>
            <person name="Lai M.-C."/>
            <person name="Chen H.-H."/>
            <person name="Wang C.-C."/>
        </authorList>
    </citation>
    <scope>NUCLEOTIDE SEQUENCE [LARGE SCALE GENOMIC DNA]</scope>
    <source>
        <strain evidence="2 3">DSM 2702</strain>
    </source>
</reference>
<keyword evidence="3" id="KW-1185">Reference proteome</keyword>
<dbReference type="Proteomes" id="UP000570823">
    <property type="component" value="Unassembled WGS sequence"/>
</dbReference>
<name>A0A7K4HLL5_9EURY</name>
<evidence type="ECO:0000313" key="3">
    <source>
        <dbReference type="Proteomes" id="UP000570823"/>
    </source>
</evidence>
<protein>
    <submittedName>
        <fullName evidence="2">Uncharacterized protein</fullName>
    </submittedName>
</protein>
<dbReference type="AlphaFoldDB" id="A0A7K4HLL5"/>
<feature type="transmembrane region" description="Helical" evidence="1">
    <location>
        <begin position="5"/>
        <end position="22"/>
    </location>
</feature>
<dbReference type="OrthoDB" id="111792at2157"/>
<accession>A0A7K4HLL5</accession>
<feature type="transmembrane region" description="Helical" evidence="1">
    <location>
        <begin position="59"/>
        <end position="79"/>
    </location>
</feature>
<proteinExistence type="predicted"/>
<organism evidence="2 3">
    <name type="scientific">Methanofollis tationis</name>
    <dbReference type="NCBI Taxonomy" id="81417"/>
    <lineage>
        <taxon>Archaea</taxon>
        <taxon>Methanobacteriati</taxon>
        <taxon>Methanobacteriota</taxon>
        <taxon>Stenosarchaea group</taxon>
        <taxon>Methanomicrobia</taxon>
        <taxon>Methanomicrobiales</taxon>
        <taxon>Methanomicrobiaceae</taxon>
        <taxon>Methanofollis</taxon>
    </lineage>
</organism>
<keyword evidence="1" id="KW-1133">Transmembrane helix</keyword>
<evidence type="ECO:0000256" key="1">
    <source>
        <dbReference type="SAM" id="Phobius"/>
    </source>
</evidence>
<comment type="caution">
    <text evidence="2">The sequence shown here is derived from an EMBL/GenBank/DDBJ whole genome shotgun (WGS) entry which is preliminary data.</text>
</comment>
<sequence length="80" mass="8245">MIRNAIAGGAVIYGAIMVVQALQRPSTAAGAIAAAFLLAAAGLVLWSTDEHRLKTVEMALLWCCVALFLVYGLLASGGVL</sequence>
<gene>
    <name evidence="2" type="ORF">HWN36_02295</name>
</gene>
<dbReference type="EMBL" id="JABXWR010000001">
    <property type="protein sequence ID" value="NVO66165.1"/>
    <property type="molecule type" value="Genomic_DNA"/>
</dbReference>
<evidence type="ECO:0000313" key="2">
    <source>
        <dbReference type="EMBL" id="NVO66165.1"/>
    </source>
</evidence>
<keyword evidence="1" id="KW-0812">Transmembrane</keyword>